<dbReference type="HAMAP" id="MF_01274">
    <property type="entry name" value="Pantothen_kinase_3"/>
    <property type="match status" value="1"/>
</dbReference>
<evidence type="ECO:0000256" key="9">
    <source>
        <dbReference type="ARBA" id="ARBA00022741"/>
    </source>
</evidence>
<dbReference type="EMBL" id="BAABAV010000001">
    <property type="protein sequence ID" value="GAA4268276.1"/>
    <property type="molecule type" value="Genomic_DNA"/>
</dbReference>
<dbReference type="EC" id="2.7.1.33" evidence="6 16"/>
<feature type="binding site" evidence="16">
    <location>
        <position position="172"/>
    </location>
    <ligand>
        <name>substrate</name>
    </ligand>
</feature>
<dbReference type="PANTHER" id="PTHR34265">
    <property type="entry name" value="TYPE III PANTOTHENATE KINASE"/>
    <property type="match status" value="1"/>
</dbReference>
<evidence type="ECO:0000256" key="8">
    <source>
        <dbReference type="ARBA" id="ARBA00022679"/>
    </source>
</evidence>
<comment type="similarity">
    <text evidence="14 16">Belongs to the type III pantothenate kinase family.</text>
</comment>
<evidence type="ECO:0000256" key="14">
    <source>
        <dbReference type="ARBA" id="ARBA00038036"/>
    </source>
</evidence>
<proteinExistence type="inferred from homology"/>
<keyword evidence="9 16" id="KW-0547">Nucleotide-binding</keyword>
<dbReference type="RefSeq" id="WP_139001757.1">
    <property type="nucleotide sequence ID" value="NZ_BAABAV010000001.1"/>
</dbReference>
<evidence type="ECO:0000256" key="4">
    <source>
        <dbReference type="ARBA" id="ARBA00005225"/>
    </source>
</evidence>
<evidence type="ECO:0000256" key="3">
    <source>
        <dbReference type="ARBA" id="ARBA00004496"/>
    </source>
</evidence>
<comment type="subcellular location">
    <subcellularLocation>
        <location evidence="3 16">Cytoplasm</location>
    </subcellularLocation>
</comment>
<feature type="active site" description="Proton acceptor" evidence="16">
    <location>
        <position position="96"/>
    </location>
</feature>
<reference evidence="18" key="1">
    <citation type="journal article" date="2019" name="Int. J. Syst. Evol. Microbiol.">
        <title>The Global Catalogue of Microorganisms (GCM) 10K type strain sequencing project: providing services to taxonomists for standard genome sequencing and annotation.</title>
        <authorList>
            <consortium name="The Broad Institute Genomics Platform"/>
            <consortium name="The Broad Institute Genome Sequencing Center for Infectious Disease"/>
            <person name="Wu L."/>
            <person name="Ma J."/>
        </authorList>
    </citation>
    <scope>NUCLEOTIDE SEQUENCE [LARGE SCALE GENOMIC DNA]</scope>
    <source>
        <strain evidence="18">JCM 17452</strain>
    </source>
</reference>
<comment type="pathway">
    <text evidence="4 16">Cofactor biosynthesis; coenzyme A biosynthesis; CoA from (R)-pantothenate: step 1/5.</text>
</comment>
<evidence type="ECO:0000256" key="15">
    <source>
        <dbReference type="ARBA" id="ARBA00040883"/>
    </source>
</evidence>
<comment type="function">
    <text evidence="16">Catalyzes the phosphorylation of pantothenate (Pan), the first step in CoA biosynthesis.</text>
</comment>
<keyword evidence="11 16" id="KW-0067">ATP-binding</keyword>
<evidence type="ECO:0000256" key="6">
    <source>
        <dbReference type="ARBA" id="ARBA00012102"/>
    </source>
</evidence>
<keyword evidence="7 16" id="KW-0963">Cytoplasm</keyword>
<comment type="caution">
    <text evidence="17">The sequence shown here is derived from an EMBL/GenBank/DDBJ whole genome shotgun (WGS) entry which is preliminary data.</text>
</comment>
<evidence type="ECO:0000256" key="13">
    <source>
        <dbReference type="ARBA" id="ARBA00022993"/>
    </source>
</evidence>
<dbReference type="InterPro" id="IPR043129">
    <property type="entry name" value="ATPase_NBD"/>
</dbReference>
<protein>
    <recommendedName>
        <fullName evidence="15 16">Type III pantothenate kinase</fullName>
        <ecNumber evidence="6 16">2.7.1.33</ecNumber>
    </recommendedName>
    <alternativeName>
        <fullName evidence="16">PanK-III</fullName>
    </alternativeName>
    <alternativeName>
        <fullName evidence="16">Pantothenic acid kinase</fullName>
    </alternativeName>
</protein>
<feature type="binding site" evidence="16">
    <location>
        <begin position="6"/>
        <end position="13"/>
    </location>
    <ligand>
        <name>ATP</name>
        <dbReference type="ChEBI" id="CHEBI:30616"/>
    </ligand>
</feature>
<dbReference type="NCBIfam" id="NF009853">
    <property type="entry name" value="PRK13320.1-5"/>
    <property type="match status" value="1"/>
</dbReference>
<keyword evidence="8 16" id="KW-0808">Transferase</keyword>
<name>A0ABP8E7P5_9FLAO</name>
<evidence type="ECO:0000256" key="12">
    <source>
        <dbReference type="ARBA" id="ARBA00022958"/>
    </source>
</evidence>
<accession>A0ABP8E7P5</accession>
<organism evidence="17 18">
    <name type="scientific">Hyunsoonleella aestuarii</name>
    <dbReference type="NCBI Taxonomy" id="912802"/>
    <lineage>
        <taxon>Bacteria</taxon>
        <taxon>Pseudomonadati</taxon>
        <taxon>Bacteroidota</taxon>
        <taxon>Flavobacteriia</taxon>
        <taxon>Flavobacteriales</taxon>
        <taxon>Flavobacteriaceae</taxon>
    </lineage>
</organism>
<feature type="binding site" evidence="16">
    <location>
        <position position="117"/>
    </location>
    <ligand>
        <name>K(+)</name>
        <dbReference type="ChEBI" id="CHEBI:29103"/>
    </ligand>
</feature>
<keyword evidence="13 16" id="KW-0173">Coenzyme A biosynthesis</keyword>
<dbReference type="Gene3D" id="3.30.420.40">
    <property type="match status" value="2"/>
</dbReference>
<comment type="cofactor">
    <cofactor evidence="2">
        <name>K(+)</name>
        <dbReference type="ChEBI" id="CHEBI:29103"/>
    </cofactor>
</comment>
<feature type="binding site" evidence="16">
    <location>
        <position position="120"/>
    </location>
    <ligand>
        <name>ATP</name>
        <dbReference type="ChEBI" id="CHEBI:30616"/>
    </ligand>
</feature>
<keyword evidence="16" id="KW-0479">Metal-binding</keyword>
<keyword evidence="10 16" id="KW-0418">Kinase</keyword>
<evidence type="ECO:0000256" key="16">
    <source>
        <dbReference type="HAMAP-Rule" id="MF_01274"/>
    </source>
</evidence>
<evidence type="ECO:0000256" key="1">
    <source>
        <dbReference type="ARBA" id="ARBA00001206"/>
    </source>
</evidence>
<feature type="binding site" evidence="16">
    <location>
        <position position="87"/>
    </location>
    <ligand>
        <name>substrate</name>
    </ligand>
</feature>
<keyword evidence="12 16" id="KW-0630">Potassium</keyword>
<comment type="cofactor">
    <cofactor evidence="16">
        <name>NH4(+)</name>
        <dbReference type="ChEBI" id="CHEBI:28938"/>
    </cofactor>
    <cofactor evidence="16">
        <name>K(+)</name>
        <dbReference type="ChEBI" id="CHEBI:29103"/>
    </cofactor>
    <text evidence="16">A monovalent cation. Ammonium or potassium.</text>
</comment>
<dbReference type="CDD" id="cd24015">
    <property type="entry name" value="ASKHA_NBD_PanK-III"/>
    <property type="match status" value="1"/>
</dbReference>
<comment type="catalytic activity">
    <reaction evidence="1 16">
        <text>(R)-pantothenate + ATP = (R)-4'-phosphopantothenate + ADP + H(+)</text>
        <dbReference type="Rhea" id="RHEA:16373"/>
        <dbReference type="ChEBI" id="CHEBI:10986"/>
        <dbReference type="ChEBI" id="CHEBI:15378"/>
        <dbReference type="ChEBI" id="CHEBI:29032"/>
        <dbReference type="ChEBI" id="CHEBI:30616"/>
        <dbReference type="ChEBI" id="CHEBI:456216"/>
        <dbReference type="EC" id="2.7.1.33"/>
    </reaction>
</comment>
<evidence type="ECO:0000313" key="17">
    <source>
        <dbReference type="EMBL" id="GAA4268276.1"/>
    </source>
</evidence>
<evidence type="ECO:0000256" key="11">
    <source>
        <dbReference type="ARBA" id="ARBA00022840"/>
    </source>
</evidence>
<dbReference type="SUPFAM" id="SSF53067">
    <property type="entry name" value="Actin-like ATPase domain"/>
    <property type="match status" value="2"/>
</dbReference>
<dbReference type="Pfam" id="PF03309">
    <property type="entry name" value="Pan_kinase"/>
    <property type="match status" value="1"/>
</dbReference>
<dbReference type="InterPro" id="IPR004619">
    <property type="entry name" value="Type_III_PanK"/>
</dbReference>
<gene>
    <name evidence="16" type="primary">coaX</name>
    <name evidence="17" type="ORF">GCM10022257_03770</name>
</gene>
<evidence type="ECO:0000256" key="2">
    <source>
        <dbReference type="ARBA" id="ARBA00001958"/>
    </source>
</evidence>
<evidence type="ECO:0000313" key="18">
    <source>
        <dbReference type="Proteomes" id="UP001500027"/>
    </source>
</evidence>
<keyword evidence="18" id="KW-1185">Reference proteome</keyword>
<sequence length="242" mass="26750">MNLIIDVGNTYTKLAVFSNAKIIHKKKVRPKYILKHINALVENYPSLNKAVISSVGEISESTLKSLNHKLNLLIFNSETKVPFANKYTTPKTLGIDRLALVSASVLKFKEKNVLIIDAGSCITYDFIKANNEYLGGAISPGIRMRYKALNNFTANLPLLETEKPKNLTGDSTKESIHSGVVFGVLNEIDGVINAYKLKYSDLTVILTGGDAKFLSKQLKSSIFANSNFLLEGLNYILEFNSN</sequence>
<dbReference type="NCBIfam" id="TIGR00671">
    <property type="entry name" value="baf"/>
    <property type="match status" value="1"/>
</dbReference>
<evidence type="ECO:0000256" key="5">
    <source>
        <dbReference type="ARBA" id="ARBA00011738"/>
    </source>
</evidence>
<evidence type="ECO:0000256" key="7">
    <source>
        <dbReference type="ARBA" id="ARBA00022490"/>
    </source>
</evidence>
<dbReference type="PANTHER" id="PTHR34265:SF1">
    <property type="entry name" value="TYPE III PANTOTHENATE KINASE"/>
    <property type="match status" value="1"/>
</dbReference>
<dbReference type="GO" id="GO:0016301">
    <property type="term" value="F:kinase activity"/>
    <property type="evidence" value="ECO:0007669"/>
    <property type="project" value="UniProtKB-KW"/>
</dbReference>
<comment type="subunit">
    <text evidence="5 16">Homodimer.</text>
</comment>
<evidence type="ECO:0000256" key="10">
    <source>
        <dbReference type="ARBA" id="ARBA00022777"/>
    </source>
</evidence>
<dbReference type="Proteomes" id="UP001500027">
    <property type="component" value="Unassembled WGS sequence"/>
</dbReference>
<feature type="binding site" evidence="16">
    <location>
        <begin position="94"/>
        <end position="97"/>
    </location>
    <ligand>
        <name>substrate</name>
    </ligand>
</feature>